<organism evidence="6 7">
    <name type="scientific">Cardiobacterium hominis (strain ATCC 15826 / DSM 8339 / NCTC 10426 / 6573)</name>
    <dbReference type="NCBI Taxonomy" id="638300"/>
    <lineage>
        <taxon>Bacteria</taxon>
        <taxon>Pseudomonadati</taxon>
        <taxon>Pseudomonadota</taxon>
        <taxon>Gammaproteobacteria</taxon>
        <taxon>Cardiobacteriales</taxon>
        <taxon>Cardiobacteriaceae</taxon>
        <taxon>Cardiobacterium</taxon>
    </lineage>
</organism>
<keyword evidence="3" id="KW-1266">Target cell cytoplasm</keyword>
<evidence type="ECO:0000256" key="3">
    <source>
        <dbReference type="ARBA" id="ARBA00022913"/>
    </source>
</evidence>
<keyword evidence="4" id="KW-0843">Virulence</keyword>
<evidence type="ECO:0000313" key="6">
    <source>
        <dbReference type="EMBL" id="EEV87340.1"/>
    </source>
</evidence>
<evidence type="ECO:0000256" key="1">
    <source>
        <dbReference type="ARBA" id="ARBA00004219"/>
    </source>
</evidence>
<dbReference type="EMBL" id="ACKY01000135">
    <property type="protein sequence ID" value="EEV87340.1"/>
    <property type="molecule type" value="Genomic_DNA"/>
</dbReference>
<feature type="domain" description="VENN motif-containing" evidence="5">
    <location>
        <begin position="2"/>
        <end position="27"/>
    </location>
</feature>
<accession>C8NDG4</accession>
<evidence type="ECO:0000256" key="2">
    <source>
        <dbReference type="ARBA" id="ARBA00022656"/>
    </source>
</evidence>
<keyword evidence="7" id="KW-1185">Reference proteome</keyword>
<dbReference type="HOGENOM" id="CLU_483736_0_0_6"/>
<proteinExistence type="predicted"/>
<evidence type="ECO:0000313" key="7">
    <source>
        <dbReference type="Proteomes" id="UP000004870"/>
    </source>
</evidence>
<gene>
    <name evidence="6" type="ORF">HMPREF0198_2542</name>
</gene>
<dbReference type="AlphaFoldDB" id="C8NDG4"/>
<dbReference type="GO" id="GO:0090729">
    <property type="term" value="F:toxin activity"/>
    <property type="evidence" value="ECO:0007669"/>
    <property type="project" value="UniProtKB-KW"/>
</dbReference>
<protein>
    <recommendedName>
        <fullName evidence="5">VENN motif-containing domain-containing protein</fullName>
    </recommendedName>
</protein>
<reference evidence="6 7" key="1">
    <citation type="submission" date="2009-08" db="EMBL/GenBank/DDBJ databases">
        <authorList>
            <person name="Qin X."/>
            <person name="Bachman B."/>
            <person name="Battles P."/>
            <person name="Bell A."/>
            <person name="Bess C."/>
            <person name="Bickham C."/>
            <person name="Chaboub L."/>
            <person name="Chen D."/>
            <person name="Coyle M."/>
            <person name="Deiros D.R."/>
            <person name="Dinh H."/>
            <person name="Forbes L."/>
            <person name="Fowler G."/>
            <person name="Francisco L."/>
            <person name="Fu Q."/>
            <person name="Gubbala S."/>
            <person name="Hale W."/>
            <person name="Han Y."/>
            <person name="Hemphill L."/>
            <person name="Highlander S.K."/>
            <person name="Hirani K."/>
            <person name="Hogues M."/>
            <person name="Jackson L."/>
            <person name="Jakkamsetti A."/>
            <person name="Javaid M."/>
            <person name="Jiang H."/>
            <person name="Korchina V."/>
            <person name="Kovar C."/>
            <person name="Lara F."/>
            <person name="Lee S."/>
            <person name="Mata R."/>
            <person name="Mathew T."/>
            <person name="Moen C."/>
            <person name="Morales K."/>
            <person name="Munidasa M."/>
            <person name="Nazareth L."/>
            <person name="Ngo R."/>
            <person name="Nguyen L."/>
            <person name="Okwuonu G."/>
            <person name="Ongeri F."/>
            <person name="Patil S."/>
            <person name="Petrosino J."/>
            <person name="Pham C."/>
            <person name="Pham P."/>
            <person name="Pu L.-L."/>
            <person name="Puazo M."/>
            <person name="Raj R."/>
            <person name="Reid J."/>
            <person name="Rouhana J."/>
            <person name="Saada N."/>
            <person name="Shang Y."/>
            <person name="Simmons D."/>
            <person name="Thornton R."/>
            <person name="Warren J."/>
            <person name="Weissenberger G."/>
            <person name="Zhang J."/>
            <person name="Zhang L."/>
            <person name="Zhou C."/>
            <person name="Zhu D."/>
            <person name="Muzny D."/>
            <person name="Worley K."/>
            <person name="Gibbs R."/>
        </authorList>
    </citation>
    <scope>NUCLEOTIDE SEQUENCE [LARGE SCALE GENOMIC DNA]</scope>
    <source>
        <strain evidence="7">ATCC 15826 / DSM 8339 / NCTC 10426 / 6573</strain>
    </source>
</reference>
<evidence type="ECO:0000256" key="4">
    <source>
        <dbReference type="ARBA" id="ARBA00023026"/>
    </source>
</evidence>
<comment type="caution">
    <text evidence="6">The sequence shown here is derived from an EMBL/GenBank/DDBJ whole genome shotgun (WGS) entry which is preliminary data.</text>
</comment>
<name>C8NDG4_CARH6</name>
<comment type="subcellular location">
    <subcellularLocation>
        <location evidence="1">Target cell</location>
        <location evidence="1">Target cell cytoplasm</location>
    </subcellularLocation>
</comment>
<keyword evidence="2" id="KW-0800">Toxin</keyword>
<dbReference type="STRING" id="2718.CHUV0807_1451"/>
<dbReference type="Pfam" id="PF04829">
    <property type="entry name" value="PT-VENN"/>
    <property type="match status" value="1"/>
</dbReference>
<evidence type="ECO:0000259" key="5">
    <source>
        <dbReference type="Pfam" id="PF04829"/>
    </source>
</evidence>
<dbReference type="InterPro" id="IPR006914">
    <property type="entry name" value="VENN_dom"/>
</dbReference>
<dbReference type="Proteomes" id="UP000004870">
    <property type="component" value="Unassembled WGS sequence"/>
</dbReference>
<sequence length="563" mass="61828">MTGGNSARAYNAGKSAQNAVENNFLSDLAWGRLTASEEHVEKGTDSPLDRSIVIEENEINQKSDYLLYKAKRGEKLSEQEWRYLNNAVNKYHIETEKQYGREYADKAVYDLLFSNKPVMQQTNYSYPFAGTDKHKEEWKQLNPERITHKFIIGDVIDQGGFQKNSRIYHTAQDKNRWAAEDQYYAQMGHGATLAMGGSGVLSNMVRTTVGASGAGTTYHGINEIKQGNTISGTFFSVLGIADMFSAGASQVMASKGLGINKPVMTSESENLAGLYKPSPVSLAEATPIKSGEPRFILNNTGYAFEPNNTNILRGPNGGSIARTGVRYGPWGEVYFENGRYFVPGNNGKRVYIKPDSLNPYKRPEIPEIISQTKHLGKTTPPSIPPSGSAIDASSSQLRVFNGKALHPDLPSPVAGLDYIPKQLDSPNVNIRYSQVNGYLAEIDLANDLAASGRRVLKWGDRIGKHGNDVITVNPKTGTVELWDNKFRSTPAAGEISPTFRNQKTLSAALEEAEGYIQHSNLPPLLKAKAMNEIRKGNVTVYTTASGEVDFSTMNKVINGILQE</sequence>